<name>A0ACD1A7J1_9FIRM</name>
<protein>
    <submittedName>
        <fullName evidence="1">2,3-bisphosphoglycerate-independent phosphoglycerate mutase</fullName>
        <ecNumber evidence="1">5.4.2.12</ecNumber>
    </submittedName>
</protein>
<accession>A0ACD1A7J1</accession>
<dbReference type="Proteomes" id="UP000594014">
    <property type="component" value="Chromosome"/>
</dbReference>
<keyword evidence="2" id="KW-1185">Reference proteome</keyword>
<evidence type="ECO:0000313" key="1">
    <source>
        <dbReference type="EMBL" id="QOX62368.1"/>
    </source>
</evidence>
<proteinExistence type="predicted"/>
<organism evidence="1 2">
    <name type="scientific">Anoxybacterium hadale</name>
    <dbReference type="NCBI Taxonomy" id="3408580"/>
    <lineage>
        <taxon>Bacteria</taxon>
        <taxon>Bacillati</taxon>
        <taxon>Bacillota</taxon>
        <taxon>Clostridia</taxon>
        <taxon>Peptostreptococcales</taxon>
        <taxon>Anaerovoracaceae</taxon>
        <taxon>Anoxybacterium</taxon>
    </lineage>
</organism>
<evidence type="ECO:0000313" key="2">
    <source>
        <dbReference type="Proteomes" id="UP000594014"/>
    </source>
</evidence>
<dbReference type="EMBL" id="CP042469">
    <property type="protein sequence ID" value="QOX62368.1"/>
    <property type="molecule type" value="Genomic_DNA"/>
</dbReference>
<keyword evidence="1" id="KW-0413">Isomerase</keyword>
<sequence>MQLKAKPNLLMILDGYGAGIDYAGNAINQSHKENLDALFSKYPNTTVGASGLNVGLPEGQMGNSEVGHLNIGAGRIVYQELTKITKEIQEGLFFHNAALEAAMDHVLENDSALHLLGLLSDGGVHSHITHLYALIDMAKQKGLTKVYVHALLDGRDVPPQSAEVYFEMLEEYLAKAGLGKIALISGRYYGMDRDNRWERVQKFYDAMTLGIGEKAESASAGLQASYGRAQNDEFVLPTLICGADDTPVTVNDNDSIIMFNFRPDRAREITRCFVDKGFNGFERAKTIENLSYVCMTQYDAEMPNVKVAFPPQSLKNTLGEYLSQLDLRQLRIAETEKYAHVTFFFNGGVEAPNNGEERILIASPKVATYDLQPEMSAYLVTEKIVEQIEESDFDVIILNFANPDMVGHTGNIPATIKAIETLNECVPKVIDAVLAKGGQVIMTADHGNADCMLDEEGNIVTAHSLNPVPLLVIANEPVALREGGVLADIAPTLLDLMNIEKPVEMTGRSLLVRES</sequence>
<dbReference type="EC" id="5.4.2.12" evidence="1"/>
<gene>
    <name evidence="1" type="ORF">FRZ06_02840</name>
</gene>
<reference evidence="1" key="1">
    <citation type="submission" date="2019-08" db="EMBL/GenBank/DDBJ databases">
        <title>Genome sequence of Clostridiales bacterium MT110.</title>
        <authorList>
            <person name="Cao J."/>
        </authorList>
    </citation>
    <scope>NUCLEOTIDE SEQUENCE</scope>
    <source>
        <strain evidence="1">MT110</strain>
    </source>
</reference>